<organism evidence="4 5">
    <name type="scientific">Ruminococcus flavefaciens</name>
    <dbReference type="NCBI Taxonomy" id="1265"/>
    <lineage>
        <taxon>Bacteria</taxon>
        <taxon>Bacillati</taxon>
        <taxon>Bacillota</taxon>
        <taxon>Clostridia</taxon>
        <taxon>Eubacteriales</taxon>
        <taxon>Oscillospiraceae</taxon>
        <taxon>Ruminococcus</taxon>
    </lineage>
</organism>
<evidence type="ECO:0000259" key="3">
    <source>
        <dbReference type="SMART" id="SM00645"/>
    </source>
</evidence>
<feature type="chain" id="PRO_5010377811" evidence="2">
    <location>
        <begin position="27"/>
        <end position="1235"/>
    </location>
</feature>
<accession>A0A1H6K7Z1</accession>
<evidence type="ECO:0000256" key="1">
    <source>
        <dbReference type="ARBA" id="ARBA00008455"/>
    </source>
</evidence>
<dbReference type="SUPFAM" id="SSF54001">
    <property type="entry name" value="Cysteine proteinases"/>
    <property type="match status" value="1"/>
</dbReference>
<name>A0A1H6K7Z1_RUMFL</name>
<dbReference type="OrthoDB" id="3648721at2"/>
<comment type="similarity">
    <text evidence="1">Belongs to the peptidase C1 family.</text>
</comment>
<proteinExistence type="inferred from homology"/>
<evidence type="ECO:0000313" key="4">
    <source>
        <dbReference type="EMBL" id="SEH69452.1"/>
    </source>
</evidence>
<dbReference type="Gene3D" id="3.90.70.10">
    <property type="entry name" value="Cysteine proteinases"/>
    <property type="match status" value="1"/>
</dbReference>
<dbReference type="GO" id="GO:0008234">
    <property type="term" value="F:cysteine-type peptidase activity"/>
    <property type="evidence" value="ECO:0007669"/>
    <property type="project" value="InterPro"/>
</dbReference>
<dbReference type="InterPro" id="IPR038765">
    <property type="entry name" value="Papain-like_cys_pep_sf"/>
</dbReference>
<dbReference type="Pfam" id="PF00112">
    <property type="entry name" value="Peptidase_C1"/>
    <property type="match status" value="1"/>
</dbReference>
<feature type="domain" description="Peptidase C1A papain C-terminal" evidence="3">
    <location>
        <begin position="78"/>
        <end position="322"/>
    </location>
</feature>
<dbReference type="EMBL" id="FNWV01000007">
    <property type="protein sequence ID" value="SEH69452.1"/>
    <property type="molecule type" value="Genomic_DNA"/>
</dbReference>
<dbReference type="GO" id="GO:0006508">
    <property type="term" value="P:proteolysis"/>
    <property type="evidence" value="ECO:0007669"/>
    <property type="project" value="UniProtKB-KW"/>
</dbReference>
<dbReference type="AlphaFoldDB" id="A0A1H6K7Z1"/>
<dbReference type="InterPro" id="IPR013128">
    <property type="entry name" value="Peptidase_C1A"/>
</dbReference>
<reference evidence="4 5" key="1">
    <citation type="submission" date="2016-10" db="EMBL/GenBank/DDBJ databases">
        <authorList>
            <person name="de Groot N.N."/>
        </authorList>
    </citation>
    <scope>NUCLEOTIDE SEQUENCE [LARGE SCALE GENOMIC DNA]</scope>
    <source>
        <strain evidence="4 5">YAD2003</strain>
    </source>
</reference>
<dbReference type="PANTHER" id="PTHR12411">
    <property type="entry name" value="CYSTEINE PROTEASE FAMILY C1-RELATED"/>
    <property type="match status" value="1"/>
</dbReference>
<dbReference type="RefSeq" id="WP_074717285.1">
    <property type="nucleotide sequence ID" value="NZ_FNWV01000007.1"/>
</dbReference>
<keyword evidence="4" id="KW-0645">Protease</keyword>
<evidence type="ECO:0000256" key="2">
    <source>
        <dbReference type="SAM" id="SignalP"/>
    </source>
</evidence>
<protein>
    <submittedName>
        <fullName evidence="4">Cysteine protease, C1A family</fullName>
    </submittedName>
</protein>
<dbReference type="InterPro" id="IPR000668">
    <property type="entry name" value="Peptidase_C1A_C"/>
</dbReference>
<evidence type="ECO:0000313" key="5">
    <source>
        <dbReference type="Proteomes" id="UP000183190"/>
    </source>
</evidence>
<dbReference type="CDD" id="cd02619">
    <property type="entry name" value="Peptidase_C1"/>
    <property type="match status" value="1"/>
</dbReference>
<dbReference type="Pfam" id="PF18560">
    <property type="entry name" value="Lectin_like"/>
    <property type="match status" value="1"/>
</dbReference>
<keyword evidence="2" id="KW-0732">Signal</keyword>
<feature type="signal peptide" evidence="2">
    <location>
        <begin position="1"/>
        <end position="26"/>
    </location>
</feature>
<dbReference type="InterPro" id="IPR040528">
    <property type="entry name" value="Lectin-like"/>
</dbReference>
<sequence length="1235" mass="139046">MKMKKTIALLSGLVMTLPYTPCAAFAADENTENEVSDTAEITEEANEDTEVQHLYPSPTSIQADIAVSTETEKDDYELPSKFDLRTKGLVSSVKNQGGYGTCWAHAMLGSLETDRMAEDPHIDLSERYLGTYMVSEEYGDGSIEFGSGANAGDALGLLTNWIGAVSEAAAPYDEEYTSDLSRKELQQQSVLHVTDAHCIDFYDHTTYERITDSDLFYANLNTAKRAVCEGHAIYLSMRFSEDESYNYFNSAIYNESSCGSDHAVIIVGYDDDYPADNFNTSPGKNGAWLVKNSWGVDRGDNGFYWVSYYDNSIDEMQFFEEERAEMHDHLYSYDDCGVSGQFGISEDGDTCTYISNEYTAEENGFITDVMLNCCVPDDEYEITVYTGVTDADVPTSGEAHTATTGTLDHIGYQTITLAEPVHIGEGETFAVVAKINGTQGYHIACEFSYNNHGEPLYNSDFNNNLTNSSMLVNEERIMKTFGDNQSFFSSDGQNWTDLYESYDYDSEYLTGNLCLRAMTCDEGAVHFSTYSDALAPGTEISLSCADGKDIYYSVDNGDYQLYTAPVSFQKDMTISAYAEGNEDNVFSKHYSEKHAEIINMLAISGLDKFYVDIDNGADIIIPVGADELTLLPTMTGTLTDGENVTGSYEERTYKCGAYPFSIKLTAQQEGLKTTEYTFNVKRECADSFTNGTWVLRNAAAWYYFNEDGRTGYCIDRITGERTDFSYTMADNELTVASEGSVRKGMVASNNNTASIIWDNKETDTLDLWYEGEENVPFYSNPQLCEFAKKYVTKVTGKAPISVEASYERYEVIINVKLENGKEINYHSYNGGLLCIDDNNNLIDLENVPQDTGVTSFRQGIWSVSNQAGFLYYIYFDANGKDCTIIDPYSDTKHPAQFSLVNDQLQITYDYGYTEKKIVTIWEDKAVTKDIHNMTTELEYISDAAPETFNYLSNDKIMQLVSDYYEAMTCKRNKYIDMEITDGRYVILHYVDKPYYLDQMSVIPFYRIDRLTGECTDENGEKIDLYNPVMAESEHFAKGLWRCDDLSGTGSDGYFWFSGNDETAVYYDAQFGTDLEFSCRFIDGYGIAYFNSGKIFFRTQEAEDGIILTWTDDADDGHTLKLTYIQNTERNSVKFYSYEQLEEMALNDFISKNGEGNYRAFAGSDFKGNVCVSIRDENEGVFVETYTVDPMDGTGHNENGEYVDLVHTKTTSVCDVILNLFINSLRYWLDIISSLF</sequence>
<keyword evidence="4" id="KW-0378">Hydrolase</keyword>
<dbReference type="SMART" id="SM00645">
    <property type="entry name" value="Pept_C1"/>
    <property type="match status" value="1"/>
</dbReference>
<gene>
    <name evidence="4" type="ORF">SAMN02910265_02180</name>
</gene>
<dbReference type="Proteomes" id="UP000183190">
    <property type="component" value="Unassembled WGS sequence"/>
</dbReference>